<dbReference type="AlphaFoldDB" id="A0A1K1LZP5"/>
<protein>
    <submittedName>
        <fullName evidence="1">Uncharacterized protein</fullName>
    </submittedName>
</protein>
<dbReference type="Proteomes" id="UP000183788">
    <property type="component" value="Unassembled WGS sequence"/>
</dbReference>
<reference evidence="1 3" key="1">
    <citation type="submission" date="2016-11" db="EMBL/GenBank/DDBJ databases">
        <authorList>
            <person name="Jaros S."/>
            <person name="Januszkiewicz K."/>
            <person name="Wedrychowicz H."/>
        </authorList>
    </citation>
    <scope>NUCLEOTIDE SEQUENCE [LARGE SCALE GENOMIC DNA]</scope>
    <source>
        <strain evidence="1 3">DSM 784</strain>
    </source>
</reference>
<sequence length="74" mass="8537">MAKFVRSHLNYNQSEAINLDYVKRVTNGLDGDNFFILFEYADGSERRWGYPRTSQGGAQYETDLGIVDDKLELK</sequence>
<dbReference type="EMBL" id="FPIZ01000001">
    <property type="protein sequence ID" value="SFW16355.1"/>
    <property type="molecule type" value="Genomic_DNA"/>
</dbReference>
<evidence type="ECO:0000313" key="2">
    <source>
        <dbReference type="EMBL" id="WQG89647.1"/>
    </source>
</evidence>
<organism evidence="1 3">
    <name type="scientific">Chitinophaga sancti</name>
    <dbReference type="NCBI Taxonomy" id="1004"/>
    <lineage>
        <taxon>Bacteria</taxon>
        <taxon>Pseudomonadati</taxon>
        <taxon>Bacteroidota</taxon>
        <taxon>Chitinophagia</taxon>
        <taxon>Chitinophagales</taxon>
        <taxon>Chitinophagaceae</taxon>
        <taxon>Chitinophaga</taxon>
    </lineage>
</organism>
<dbReference type="STRING" id="1004.SAMN05661012_00339"/>
<gene>
    <name evidence="1" type="ORF">SAMN05661012_00339</name>
    <name evidence="2" type="ORF">SR876_32455</name>
</gene>
<keyword evidence="4" id="KW-1185">Reference proteome</keyword>
<accession>A0A1K1LZP5</accession>
<evidence type="ECO:0000313" key="3">
    <source>
        <dbReference type="Proteomes" id="UP000183788"/>
    </source>
</evidence>
<dbReference type="EMBL" id="CP140154">
    <property type="protein sequence ID" value="WQG89647.1"/>
    <property type="molecule type" value="Genomic_DNA"/>
</dbReference>
<reference evidence="2 4" key="2">
    <citation type="submission" date="2023-11" db="EMBL/GenBank/DDBJ databases">
        <title>MicrobeMod: A computational toolkit for identifying prokaryotic methylation and restriction-modification with nanopore sequencing.</title>
        <authorList>
            <person name="Crits-Christoph A."/>
            <person name="Kang S.C."/>
            <person name="Lee H."/>
            <person name="Ostrov N."/>
        </authorList>
    </citation>
    <scope>NUCLEOTIDE SEQUENCE [LARGE SCALE GENOMIC DNA]</scope>
    <source>
        <strain evidence="2 4">ATCC 23090</strain>
    </source>
</reference>
<dbReference type="Proteomes" id="UP001326715">
    <property type="component" value="Chromosome"/>
</dbReference>
<evidence type="ECO:0000313" key="4">
    <source>
        <dbReference type="Proteomes" id="UP001326715"/>
    </source>
</evidence>
<evidence type="ECO:0000313" key="1">
    <source>
        <dbReference type="EMBL" id="SFW16355.1"/>
    </source>
</evidence>
<name>A0A1K1LZP5_9BACT</name>
<dbReference type="RefSeq" id="WP_072356872.1">
    <property type="nucleotide sequence ID" value="NZ_CP139972.1"/>
</dbReference>
<proteinExistence type="predicted"/>